<reference evidence="1 2" key="1">
    <citation type="journal article" date="2023" name="Plants (Basel)">
        <title>Bridging the Gap: Combining Genomics and Transcriptomics Approaches to Understand Stylosanthes scabra, an Orphan Legume from the Brazilian Caatinga.</title>
        <authorList>
            <person name="Ferreira-Neto J.R.C."/>
            <person name="da Silva M.D."/>
            <person name="Binneck E."/>
            <person name="de Melo N.F."/>
            <person name="da Silva R.H."/>
            <person name="de Melo A.L.T.M."/>
            <person name="Pandolfi V."/>
            <person name="Bustamante F.O."/>
            <person name="Brasileiro-Vidal A.C."/>
            <person name="Benko-Iseppon A.M."/>
        </authorList>
    </citation>
    <scope>NUCLEOTIDE SEQUENCE [LARGE SCALE GENOMIC DNA]</scope>
    <source>
        <tissue evidence="1">Leaves</tissue>
    </source>
</reference>
<accession>A0ABU6QUE2</accession>
<dbReference type="Proteomes" id="UP001341840">
    <property type="component" value="Unassembled WGS sequence"/>
</dbReference>
<keyword evidence="2" id="KW-1185">Reference proteome</keyword>
<name>A0ABU6QUE2_9FABA</name>
<sequence length="159" mass="17511">MATSFIMLYLVLVVATGLIARMVAAVSLIDYGQTVLLPPFSIFVKLRGNRGVAAAVGELTVLGAYGCVAESVIKVCAVVESLNISWGIDSVDLRVILKRILEPLNRFSLWPNRIDSCKVRIDSCFDQNEFRVFRVDRIDSGTPRIDSYASRDEDSLPGL</sequence>
<evidence type="ECO:0000313" key="2">
    <source>
        <dbReference type="Proteomes" id="UP001341840"/>
    </source>
</evidence>
<evidence type="ECO:0000313" key="1">
    <source>
        <dbReference type="EMBL" id="MED6115508.1"/>
    </source>
</evidence>
<proteinExistence type="predicted"/>
<gene>
    <name evidence="1" type="ORF">PIB30_091274</name>
</gene>
<protein>
    <submittedName>
        <fullName evidence="1">Uncharacterized protein</fullName>
    </submittedName>
</protein>
<dbReference type="EMBL" id="JASCZI010001812">
    <property type="protein sequence ID" value="MED6115508.1"/>
    <property type="molecule type" value="Genomic_DNA"/>
</dbReference>
<organism evidence="1 2">
    <name type="scientific">Stylosanthes scabra</name>
    <dbReference type="NCBI Taxonomy" id="79078"/>
    <lineage>
        <taxon>Eukaryota</taxon>
        <taxon>Viridiplantae</taxon>
        <taxon>Streptophyta</taxon>
        <taxon>Embryophyta</taxon>
        <taxon>Tracheophyta</taxon>
        <taxon>Spermatophyta</taxon>
        <taxon>Magnoliopsida</taxon>
        <taxon>eudicotyledons</taxon>
        <taxon>Gunneridae</taxon>
        <taxon>Pentapetalae</taxon>
        <taxon>rosids</taxon>
        <taxon>fabids</taxon>
        <taxon>Fabales</taxon>
        <taxon>Fabaceae</taxon>
        <taxon>Papilionoideae</taxon>
        <taxon>50 kb inversion clade</taxon>
        <taxon>dalbergioids sensu lato</taxon>
        <taxon>Dalbergieae</taxon>
        <taxon>Pterocarpus clade</taxon>
        <taxon>Stylosanthes</taxon>
    </lineage>
</organism>
<comment type="caution">
    <text evidence="1">The sequence shown here is derived from an EMBL/GenBank/DDBJ whole genome shotgun (WGS) entry which is preliminary data.</text>
</comment>